<dbReference type="KEGG" id="mgin:FRZ54_11730"/>
<dbReference type="OrthoDB" id="795233at2"/>
<dbReference type="RefSeq" id="WP_147031797.1">
    <property type="nucleotide sequence ID" value="NZ_CP042436.1"/>
</dbReference>
<evidence type="ECO:0000313" key="1">
    <source>
        <dbReference type="EMBL" id="QEC63221.1"/>
    </source>
</evidence>
<organism evidence="1 2">
    <name type="scientific">Mucilaginibacter ginsenosidivorans</name>
    <dbReference type="NCBI Taxonomy" id="398053"/>
    <lineage>
        <taxon>Bacteria</taxon>
        <taxon>Pseudomonadati</taxon>
        <taxon>Bacteroidota</taxon>
        <taxon>Sphingobacteriia</taxon>
        <taxon>Sphingobacteriales</taxon>
        <taxon>Sphingobacteriaceae</taxon>
        <taxon>Mucilaginibacter</taxon>
    </lineage>
</organism>
<name>A0A5B8UY13_9SPHI</name>
<keyword evidence="2" id="KW-1185">Reference proteome</keyword>
<sequence>MVRVSTSEQLIIFSRYIGQQVVIKSFLNNEENIGTLKGIRQDALLVAIDEVNRWIPLNDNFRVCDVKLLLKPLKKLTSSIIDTANGLPVQAFITPYYQQLGFDMPVFVAPGHSCNCKYVQELGLADYRSADEIAECAQQVFARG</sequence>
<gene>
    <name evidence="1" type="ORF">FRZ54_11730</name>
</gene>
<proteinExistence type="predicted"/>
<accession>A0A5B8UY13</accession>
<dbReference type="AlphaFoldDB" id="A0A5B8UY13"/>
<dbReference type="EMBL" id="CP042436">
    <property type="protein sequence ID" value="QEC63221.1"/>
    <property type="molecule type" value="Genomic_DNA"/>
</dbReference>
<evidence type="ECO:0000313" key="2">
    <source>
        <dbReference type="Proteomes" id="UP000321479"/>
    </source>
</evidence>
<protein>
    <submittedName>
        <fullName evidence="1">Uncharacterized protein</fullName>
    </submittedName>
</protein>
<reference evidence="1 2" key="1">
    <citation type="journal article" date="2017" name="Curr. Microbiol.">
        <title>Mucilaginibacter ginsenosidivorans sp. nov., Isolated from Soil of Ginseng Field.</title>
        <authorList>
            <person name="Kim M.M."/>
            <person name="Siddiqi M.Z."/>
            <person name="Im W.T."/>
        </authorList>
    </citation>
    <scope>NUCLEOTIDE SEQUENCE [LARGE SCALE GENOMIC DNA]</scope>
    <source>
        <strain evidence="1 2">Gsoil 3017</strain>
    </source>
</reference>
<dbReference type="Proteomes" id="UP000321479">
    <property type="component" value="Chromosome"/>
</dbReference>